<dbReference type="EMBL" id="JBEZLS010000002">
    <property type="protein sequence ID" value="MEU9350249.1"/>
    <property type="molecule type" value="Genomic_DNA"/>
</dbReference>
<accession>A0ABV3E101</accession>
<protein>
    <recommendedName>
        <fullName evidence="4">Serine/threonine protein kinase</fullName>
    </recommendedName>
</protein>
<reference evidence="2 3" key="1">
    <citation type="submission" date="2024-06" db="EMBL/GenBank/DDBJ databases">
        <title>The Natural Products Discovery Center: Release of the First 8490 Sequenced Strains for Exploring Actinobacteria Biosynthetic Diversity.</title>
        <authorList>
            <person name="Kalkreuter E."/>
            <person name="Kautsar S.A."/>
            <person name="Yang D."/>
            <person name="Bader C.D."/>
            <person name="Teijaro C.N."/>
            <person name="Fluegel L."/>
            <person name="Davis C.M."/>
            <person name="Simpson J.R."/>
            <person name="Lauterbach L."/>
            <person name="Steele A.D."/>
            <person name="Gui C."/>
            <person name="Meng S."/>
            <person name="Li G."/>
            <person name="Viehrig K."/>
            <person name="Ye F."/>
            <person name="Su P."/>
            <person name="Kiefer A.F."/>
            <person name="Nichols A."/>
            <person name="Cepeda A.J."/>
            <person name="Yan W."/>
            <person name="Fan B."/>
            <person name="Jiang Y."/>
            <person name="Adhikari A."/>
            <person name="Zheng C.-J."/>
            <person name="Schuster L."/>
            <person name="Cowan T.M."/>
            <person name="Smanski M.J."/>
            <person name="Chevrette M.G."/>
            <person name="De Carvalho L.P.S."/>
            <person name="Shen B."/>
        </authorList>
    </citation>
    <scope>NUCLEOTIDE SEQUENCE [LARGE SCALE GENOMIC DNA]</scope>
    <source>
        <strain evidence="2 3">NPDC048274</strain>
    </source>
</reference>
<feature type="region of interest" description="Disordered" evidence="1">
    <location>
        <begin position="166"/>
        <end position="185"/>
    </location>
</feature>
<dbReference type="RefSeq" id="WP_359976927.1">
    <property type="nucleotide sequence ID" value="NZ_JBEZLS010000002.1"/>
</dbReference>
<gene>
    <name evidence="2" type="ORF">AB0D65_04345</name>
</gene>
<keyword evidence="3" id="KW-1185">Reference proteome</keyword>
<evidence type="ECO:0000313" key="3">
    <source>
        <dbReference type="Proteomes" id="UP001551582"/>
    </source>
</evidence>
<sequence>MTSEASVTYSPASPASLASRSRRARVAAAVLGLAGALALTACGGDGSDGSDESAATRTPSATATADSGGGTGGSGASGAPAGGLEGSWLTTAEGKAVALMINGEEAALFATGGTVCSGTARESGGTRSIRLKCPAGTGDRTNGTVDSIGKTSLKVTWEGALGAETYTRAEGGTLPTELPTAEPGS</sequence>
<feature type="compositionally biased region" description="Gly residues" evidence="1">
    <location>
        <begin position="67"/>
        <end position="85"/>
    </location>
</feature>
<evidence type="ECO:0008006" key="4">
    <source>
        <dbReference type="Google" id="ProtNLM"/>
    </source>
</evidence>
<feature type="region of interest" description="Disordered" evidence="1">
    <location>
        <begin position="45"/>
        <end position="85"/>
    </location>
</feature>
<dbReference type="Proteomes" id="UP001551582">
    <property type="component" value="Unassembled WGS sequence"/>
</dbReference>
<name>A0ABV3E101_9ACTN</name>
<evidence type="ECO:0000256" key="1">
    <source>
        <dbReference type="SAM" id="MobiDB-lite"/>
    </source>
</evidence>
<organism evidence="2 3">
    <name type="scientific">Streptomyces griseoloalbus</name>
    <dbReference type="NCBI Taxonomy" id="67303"/>
    <lineage>
        <taxon>Bacteria</taxon>
        <taxon>Bacillati</taxon>
        <taxon>Actinomycetota</taxon>
        <taxon>Actinomycetes</taxon>
        <taxon>Kitasatosporales</taxon>
        <taxon>Streptomycetaceae</taxon>
        <taxon>Streptomyces</taxon>
    </lineage>
</organism>
<feature type="compositionally biased region" description="Low complexity" evidence="1">
    <location>
        <begin position="52"/>
        <end position="66"/>
    </location>
</feature>
<proteinExistence type="predicted"/>
<evidence type="ECO:0000313" key="2">
    <source>
        <dbReference type="EMBL" id="MEU9350249.1"/>
    </source>
</evidence>
<comment type="caution">
    <text evidence="2">The sequence shown here is derived from an EMBL/GenBank/DDBJ whole genome shotgun (WGS) entry which is preliminary data.</text>
</comment>